<dbReference type="Pfam" id="PF02458">
    <property type="entry name" value="Transferase"/>
    <property type="match status" value="1"/>
</dbReference>
<sequence length="386" mass="43587">MQHIIPILKHSLSLTLQHFFPLAATLLSPPKPHKPHILYVDGDSIPFIVAKSTSSFTQLVSHTSKNVKDLHPLVPKLPKSRSLEDGTSLLSLLSIQVTLLSNSGFSICVNFNHVVADGKAFHHFMKSWSSLCRTKGDLTSLKGLLPFHDRAMIVDPKNLELCFLNEFWNWPSEQREKTKNDPLEDKVRGTFILSHEQVQKVRKWVSTKSEQNIAKDNECHEKSDEVYNFAFPVDCRNRFGFPIPSTYFGNCLISHSVALKRDALVEENGVLEAIKAIGNKVKELEFGVMEGAEKWISNYRESRKLEQRRLTVAGSTRLGVYETDFGWGRPLKSEVVHIDASGSISLSDCRNKEGEVEVGLALGRAQMNDFNAILRNTMKNLQNDEF</sequence>
<evidence type="ECO:0000313" key="3">
    <source>
        <dbReference type="EMBL" id="CAL0326182.1"/>
    </source>
</evidence>
<reference evidence="3 4" key="1">
    <citation type="submission" date="2024-03" db="EMBL/GenBank/DDBJ databases">
        <authorList>
            <person name="Martinez-Hernandez J."/>
        </authorList>
    </citation>
    <scope>NUCLEOTIDE SEQUENCE [LARGE SCALE GENOMIC DNA]</scope>
</reference>
<evidence type="ECO:0000256" key="2">
    <source>
        <dbReference type="ARBA" id="ARBA00023315"/>
    </source>
</evidence>
<accession>A0AAV1XXC4</accession>
<dbReference type="GO" id="GO:0016747">
    <property type="term" value="F:acyltransferase activity, transferring groups other than amino-acyl groups"/>
    <property type="evidence" value="ECO:0007669"/>
    <property type="project" value="UniProtKB-ARBA"/>
</dbReference>
<evidence type="ECO:0000313" key="4">
    <source>
        <dbReference type="Proteomes" id="UP001497480"/>
    </source>
</evidence>
<keyword evidence="2" id="KW-0012">Acyltransferase</keyword>
<protein>
    <submittedName>
        <fullName evidence="3">Uncharacterized protein</fullName>
    </submittedName>
</protein>
<dbReference type="InterPro" id="IPR051504">
    <property type="entry name" value="Plant_metabolite_acyltrans"/>
</dbReference>
<name>A0AAV1XXC4_LUPLU</name>
<dbReference type="InterPro" id="IPR023213">
    <property type="entry name" value="CAT-like_dom_sf"/>
</dbReference>
<keyword evidence="1" id="KW-0808">Transferase</keyword>
<dbReference type="Gene3D" id="3.30.559.10">
    <property type="entry name" value="Chloramphenicol acetyltransferase-like domain"/>
    <property type="match status" value="2"/>
</dbReference>
<evidence type="ECO:0000256" key="1">
    <source>
        <dbReference type="ARBA" id="ARBA00022679"/>
    </source>
</evidence>
<dbReference type="EMBL" id="CAXHTB010000019">
    <property type="protein sequence ID" value="CAL0326182.1"/>
    <property type="molecule type" value="Genomic_DNA"/>
</dbReference>
<dbReference type="AlphaFoldDB" id="A0AAV1XXC4"/>
<proteinExistence type="predicted"/>
<comment type="caution">
    <text evidence="3">The sequence shown here is derived from an EMBL/GenBank/DDBJ whole genome shotgun (WGS) entry which is preliminary data.</text>
</comment>
<organism evidence="3 4">
    <name type="scientific">Lupinus luteus</name>
    <name type="common">European yellow lupine</name>
    <dbReference type="NCBI Taxonomy" id="3873"/>
    <lineage>
        <taxon>Eukaryota</taxon>
        <taxon>Viridiplantae</taxon>
        <taxon>Streptophyta</taxon>
        <taxon>Embryophyta</taxon>
        <taxon>Tracheophyta</taxon>
        <taxon>Spermatophyta</taxon>
        <taxon>Magnoliopsida</taxon>
        <taxon>eudicotyledons</taxon>
        <taxon>Gunneridae</taxon>
        <taxon>Pentapetalae</taxon>
        <taxon>rosids</taxon>
        <taxon>fabids</taxon>
        <taxon>Fabales</taxon>
        <taxon>Fabaceae</taxon>
        <taxon>Papilionoideae</taxon>
        <taxon>50 kb inversion clade</taxon>
        <taxon>genistoids sensu lato</taxon>
        <taxon>core genistoids</taxon>
        <taxon>Genisteae</taxon>
        <taxon>Lupinus</taxon>
    </lineage>
</organism>
<dbReference type="Proteomes" id="UP001497480">
    <property type="component" value="Unassembled WGS sequence"/>
</dbReference>
<keyword evidence="4" id="KW-1185">Reference proteome</keyword>
<gene>
    <name evidence="3" type="ORF">LLUT_LOCUS27242</name>
</gene>
<dbReference type="PANTHER" id="PTHR31625">
    <property type="match status" value="1"/>
</dbReference>